<dbReference type="InterPro" id="IPR020456">
    <property type="entry name" value="Acylphosphatase"/>
</dbReference>
<dbReference type="PANTHER" id="PTHR47268:SF4">
    <property type="entry name" value="ACYLPHOSPHATASE"/>
    <property type="match status" value="1"/>
</dbReference>
<evidence type="ECO:0000256" key="2">
    <source>
        <dbReference type="ARBA" id="ARBA00012150"/>
    </source>
</evidence>
<dbReference type="PROSITE" id="PS00151">
    <property type="entry name" value="ACYLPHOSPHATASE_2"/>
    <property type="match status" value="1"/>
</dbReference>
<dbReference type="Gene3D" id="3.30.70.100">
    <property type="match status" value="1"/>
</dbReference>
<evidence type="ECO:0000256" key="3">
    <source>
        <dbReference type="ARBA" id="ARBA00015991"/>
    </source>
</evidence>
<evidence type="ECO:0000256" key="5">
    <source>
        <dbReference type="PROSITE-ProRule" id="PRU00520"/>
    </source>
</evidence>
<protein>
    <recommendedName>
        <fullName evidence="3 5">Acylphosphatase</fullName>
        <ecNumber evidence="2 5">3.6.1.7</ecNumber>
    </recommendedName>
</protein>
<reference evidence="9" key="1">
    <citation type="submission" date="2022-06" db="EMBL/GenBank/DDBJ databases">
        <title>Genome sequence of Phormidium yuhuli AB48 isolated from an industrial photobioreactor environment.</title>
        <authorList>
            <person name="Qiu Y."/>
            <person name="Noonan A.J.C."/>
            <person name="Dofher K."/>
            <person name="Koch M."/>
            <person name="Kieft B."/>
            <person name="Lin X."/>
            <person name="Ziels R.M."/>
            <person name="Hallam S.J."/>
        </authorList>
    </citation>
    <scope>NUCLEOTIDE SEQUENCE</scope>
    <source>
        <strain evidence="9">AB48</strain>
    </source>
</reference>
<organism evidence="9 10">
    <name type="scientific">Phormidium yuhuli AB48</name>
    <dbReference type="NCBI Taxonomy" id="2940671"/>
    <lineage>
        <taxon>Bacteria</taxon>
        <taxon>Bacillati</taxon>
        <taxon>Cyanobacteriota</taxon>
        <taxon>Cyanophyceae</taxon>
        <taxon>Oscillatoriophycideae</taxon>
        <taxon>Oscillatoriales</taxon>
        <taxon>Oscillatoriaceae</taxon>
        <taxon>Phormidium</taxon>
        <taxon>Phormidium yuhuli</taxon>
    </lineage>
</organism>
<dbReference type="PRINTS" id="PR00112">
    <property type="entry name" value="ACYLPHPHTASE"/>
</dbReference>
<dbReference type="GO" id="GO:0003998">
    <property type="term" value="F:acylphosphatase activity"/>
    <property type="evidence" value="ECO:0007669"/>
    <property type="project" value="UniProtKB-EC"/>
</dbReference>
<keyword evidence="5 6" id="KW-0378">Hydrolase</keyword>
<sequence length="102" mass="11425">MTSQETLNDLPITAIRVLISGRVQGVGFRYSTQEKARELGLNGWVRNRRNGSVEAVFEGSPTLVQTVVAWCHHGPPTAEVTHVETFREATQDLFQFDIRPTT</sequence>
<dbReference type="InterPro" id="IPR017968">
    <property type="entry name" value="Acylphosphatase_CS"/>
</dbReference>
<feature type="domain" description="Acylphosphatase-like" evidence="8">
    <location>
        <begin position="14"/>
        <end position="100"/>
    </location>
</feature>
<evidence type="ECO:0000256" key="4">
    <source>
        <dbReference type="ARBA" id="ARBA00047645"/>
    </source>
</evidence>
<evidence type="ECO:0000256" key="1">
    <source>
        <dbReference type="ARBA" id="ARBA00005614"/>
    </source>
</evidence>
<keyword evidence="10" id="KW-1185">Reference proteome</keyword>
<dbReference type="EMBL" id="CP098611">
    <property type="protein sequence ID" value="USR93125.1"/>
    <property type="molecule type" value="Genomic_DNA"/>
</dbReference>
<gene>
    <name evidence="9" type="ORF">NEA10_07225</name>
</gene>
<dbReference type="SUPFAM" id="SSF54975">
    <property type="entry name" value="Acylphosphatase/BLUF domain-like"/>
    <property type="match status" value="1"/>
</dbReference>
<feature type="active site" evidence="5">
    <location>
        <position position="29"/>
    </location>
</feature>
<dbReference type="InterPro" id="IPR036046">
    <property type="entry name" value="Acylphosphatase-like_dom_sf"/>
</dbReference>
<comment type="similarity">
    <text evidence="1 7">Belongs to the acylphosphatase family.</text>
</comment>
<dbReference type="PROSITE" id="PS51160">
    <property type="entry name" value="ACYLPHOSPHATASE_3"/>
    <property type="match status" value="1"/>
</dbReference>
<name>A0ABY5AVP9_9CYAN</name>
<dbReference type="EC" id="3.6.1.7" evidence="2 5"/>
<accession>A0ABY5AVP9</accession>
<dbReference type="PANTHER" id="PTHR47268">
    <property type="entry name" value="ACYLPHOSPHATASE"/>
    <property type="match status" value="1"/>
</dbReference>
<evidence type="ECO:0000256" key="7">
    <source>
        <dbReference type="RuleBase" id="RU004168"/>
    </source>
</evidence>
<evidence type="ECO:0000256" key="6">
    <source>
        <dbReference type="RuleBase" id="RU000553"/>
    </source>
</evidence>
<feature type="active site" evidence="5">
    <location>
        <position position="47"/>
    </location>
</feature>
<dbReference type="Pfam" id="PF00708">
    <property type="entry name" value="Acylphosphatase"/>
    <property type="match status" value="1"/>
</dbReference>
<evidence type="ECO:0000259" key="8">
    <source>
        <dbReference type="PROSITE" id="PS51160"/>
    </source>
</evidence>
<dbReference type="PROSITE" id="PS00150">
    <property type="entry name" value="ACYLPHOSPHATASE_1"/>
    <property type="match status" value="1"/>
</dbReference>
<evidence type="ECO:0000313" key="10">
    <source>
        <dbReference type="Proteomes" id="UP001056708"/>
    </source>
</evidence>
<dbReference type="InterPro" id="IPR001792">
    <property type="entry name" value="Acylphosphatase-like_dom"/>
</dbReference>
<comment type="catalytic activity">
    <reaction evidence="4 5 6">
        <text>an acyl phosphate + H2O = a carboxylate + phosphate + H(+)</text>
        <dbReference type="Rhea" id="RHEA:14965"/>
        <dbReference type="ChEBI" id="CHEBI:15377"/>
        <dbReference type="ChEBI" id="CHEBI:15378"/>
        <dbReference type="ChEBI" id="CHEBI:29067"/>
        <dbReference type="ChEBI" id="CHEBI:43474"/>
        <dbReference type="ChEBI" id="CHEBI:59918"/>
        <dbReference type="EC" id="3.6.1.7"/>
    </reaction>
</comment>
<dbReference type="Proteomes" id="UP001056708">
    <property type="component" value="Chromosome"/>
</dbReference>
<proteinExistence type="inferred from homology"/>
<evidence type="ECO:0000313" key="9">
    <source>
        <dbReference type="EMBL" id="USR93125.1"/>
    </source>
</evidence>